<dbReference type="InterPro" id="IPR047197">
    <property type="entry name" value="THYN1-like_EVE"/>
</dbReference>
<name>A0ABV8RF16_9SPHN</name>
<evidence type="ECO:0000313" key="3">
    <source>
        <dbReference type="Proteomes" id="UP001595887"/>
    </source>
</evidence>
<protein>
    <submittedName>
        <fullName evidence="2">EVE domain-containing protein</fullName>
    </submittedName>
</protein>
<dbReference type="InterPro" id="IPR052181">
    <property type="entry name" value="5hmC_binding"/>
</dbReference>
<feature type="domain" description="EVE" evidence="1">
    <location>
        <begin position="3"/>
        <end position="133"/>
    </location>
</feature>
<gene>
    <name evidence="2" type="ORF">ACFOWX_01175</name>
</gene>
<dbReference type="Proteomes" id="UP001595887">
    <property type="component" value="Unassembled WGS sequence"/>
</dbReference>
<dbReference type="InterPro" id="IPR002740">
    <property type="entry name" value="EVE_domain"/>
</dbReference>
<dbReference type="Pfam" id="PF01878">
    <property type="entry name" value="EVE"/>
    <property type="match status" value="1"/>
</dbReference>
<evidence type="ECO:0000313" key="2">
    <source>
        <dbReference type="EMBL" id="MFC4291025.1"/>
    </source>
</evidence>
<dbReference type="InterPro" id="IPR015947">
    <property type="entry name" value="PUA-like_sf"/>
</dbReference>
<dbReference type="PANTHER" id="PTHR14087:SF7">
    <property type="entry name" value="THYMOCYTE NUCLEAR PROTEIN 1"/>
    <property type="match status" value="1"/>
</dbReference>
<dbReference type="SUPFAM" id="SSF88697">
    <property type="entry name" value="PUA domain-like"/>
    <property type="match status" value="1"/>
</dbReference>
<organism evidence="2 3">
    <name type="scientific">Sphingorhabdus arenilitoris</name>
    <dbReference type="NCBI Taxonomy" id="1490041"/>
    <lineage>
        <taxon>Bacteria</taxon>
        <taxon>Pseudomonadati</taxon>
        <taxon>Pseudomonadota</taxon>
        <taxon>Alphaproteobacteria</taxon>
        <taxon>Sphingomonadales</taxon>
        <taxon>Sphingomonadaceae</taxon>
        <taxon>Sphingorhabdus</taxon>
    </lineage>
</organism>
<keyword evidence="3" id="KW-1185">Reference proteome</keyword>
<accession>A0ABV8RF16</accession>
<dbReference type="CDD" id="cd21133">
    <property type="entry name" value="EVE"/>
    <property type="match status" value="1"/>
</dbReference>
<dbReference type="PANTHER" id="PTHR14087">
    <property type="entry name" value="THYMOCYTE NUCLEAR PROTEIN 1"/>
    <property type="match status" value="1"/>
</dbReference>
<dbReference type="EMBL" id="JBHSDH010000006">
    <property type="protein sequence ID" value="MFC4291025.1"/>
    <property type="molecule type" value="Genomic_DNA"/>
</dbReference>
<dbReference type="RefSeq" id="WP_381420623.1">
    <property type="nucleotide sequence ID" value="NZ_JBHSDH010000006.1"/>
</dbReference>
<evidence type="ECO:0000259" key="1">
    <source>
        <dbReference type="Pfam" id="PF01878"/>
    </source>
</evidence>
<sequence>MTQYWLMKSEPDEYGWDDLTRDGETKWSGVRNFAAAKNMRAMEKGDLAFFYHSRTGLAVVGIMEITRSHYPDPSADNDKFVLVDVRPVKALVRPVPLQEIKANPKLSDMALVKQSRLSVSPVSAAQWVEIIAMAEK</sequence>
<reference evidence="3" key="1">
    <citation type="journal article" date="2019" name="Int. J. Syst. Evol. Microbiol.">
        <title>The Global Catalogue of Microorganisms (GCM) 10K type strain sequencing project: providing services to taxonomists for standard genome sequencing and annotation.</title>
        <authorList>
            <consortium name="The Broad Institute Genomics Platform"/>
            <consortium name="The Broad Institute Genome Sequencing Center for Infectious Disease"/>
            <person name="Wu L."/>
            <person name="Ma J."/>
        </authorList>
    </citation>
    <scope>NUCLEOTIDE SEQUENCE [LARGE SCALE GENOMIC DNA]</scope>
    <source>
        <strain evidence="3">CECT 8531</strain>
    </source>
</reference>
<comment type="caution">
    <text evidence="2">The sequence shown here is derived from an EMBL/GenBank/DDBJ whole genome shotgun (WGS) entry which is preliminary data.</text>
</comment>
<dbReference type="Gene3D" id="3.10.590.10">
    <property type="entry name" value="ph1033 like domains"/>
    <property type="match status" value="1"/>
</dbReference>
<proteinExistence type="predicted"/>